<evidence type="ECO:0000259" key="6">
    <source>
        <dbReference type="Pfam" id="PF01321"/>
    </source>
</evidence>
<dbReference type="Pfam" id="PF01321">
    <property type="entry name" value="Creatinase_N"/>
    <property type="match status" value="1"/>
</dbReference>
<reference evidence="8 9" key="1">
    <citation type="journal article" date="2023" name="IScience">
        <title>Expanded male sex-determining region conserved during the evolution of homothallism in the green alga Volvox.</title>
        <authorList>
            <person name="Yamamoto K."/>
            <person name="Matsuzaki R."/>
            <person name="Mahakham W."/>
            <person name="Heman W."/>
            <person name="Sekimoto H."/>
            <person name="Kawachi M."/>
            <person name="Minakuchi Y."/>
            <person name="Toyoda A."/>
            <person name="Nozaki H."/>
        </authorList>
    </citation>
    <scope>NUCLEOTIDE SEQUENCE [LARGE SCALE GENOMIC DNA]</scope>
    <source>
        <strain evidence="8 9">NIES-4468</strain>
    </source>
</reference>
<proteinExistence type="inferred from homology"/>
<feature type="region of interest" description="Disordered" evidence="4">
    <location>
        <begin position="399"/>
        <end position="428"/>
    </location>
</feature>
<dbReference type="PANTHER" id="PTHR43763:SF6">
    <property type="entry name" value="XAA-PRO AMINOPEPTIDASE 1"/>
    <property type="match status" value="1"/>
</dbReference>
<evidence type="ECO:0000313" key="9">
    <source>
        <dbReference type="Proteomes" id="UP001165090"/>
    </source>
</evidence>
<dbReference type="InterPro" id="IPR050422">
    <property type="entry name" value="X-Pro_aminopeptidase_P"/>
</dbReference>
<dbReference type="Pfam" id="PF00557">
    <property type="entry name" value="Peptidase_M24"/>
    <property type="match status" value="1"/>
</dbReference>
<dbReference type="Pfam" id="PF16189">
    <property type="entry name" value="Creatinase_N_2"/>
    <property type="match status" value="1"/>
</dbReference>
<dbReference type="InterPro" id="IPR036005">
    <property type="entry name" value="Creatinase/aminopeptidase-like"/>
</dbReference>
<dbReference type="InterPro" id="IPR032416">
    <property type="entry name" value="Peptidase_M24_C"/>
</dbReference>
<dbReference type="PANTHER" id="PTHR43763">
    <property type="entry name" value="XAA-PRO AMINOPEPTIDASE 1"/>
    <property type="match status" value="1"/>
</dbReference>
<feature type="domain" description="Peptidase M24 C-terminal" evidence="7">
    <location>
        <begin position="686"/>
        <end position="747"/>
    </location>
</feature>
<comment type="caution">
    <text evidence="8">The sequence shown here is derived from an EMBL/GenBank/DDBJ whole genome shotgun (WGS) entry which is preliminary data.</text>
</comment>
<keyword evidence="2" id="KW-0479">Metal-binding</keyword>
<dbReference type="CDD" id="cd01085">
    <property type="entry name" value="APP"/>
    <property type="match status" value="1"/>
</dbReference>
<evidence type="ECO:0000256" key="2">
    <source>
        <dbReference type="ARBA" id="ARBA00022723"/>
    </source>
</evidence>
<evidence type="ECO:0000256" key="1">
    <source>
        <dbReference type="ARBA" id="ARBA00008766"/>
    </source>
</evidence>
<name>A0ABQ5SC02_9CHLO</name>
<dbReference type="Gene3D" id="3.40.350.10">
    <property type="entry name" value="Creatinase/prolidase N-terminal domain"/>
    <property type="match status" value="2"/>
</dbReference>
<dbReference type="Pfam" id="PF16188">
    <property type="entry name" value="Peptidase_M24_C"/>
    <property type="match status" value="1"/>
</dbReference>
<dbReference type="InterPro" id="IPR000994">
    <property type="entry name" value="Pept_M24"/>
</dbReference>
<dbReference type="SUPFAM" id="SSF53092">
    <property type="entry name" value="Creatinase/prolidase N-terminal domain"/>
    <property type="match status" value="2"/>
</dbReference>
<evidence type="ECO:0000256" key="3">
    <source>
        <dbReference type="ARBA" id="ARBA00022801"/>
    </source>
</evidence>
<gene>
    <name evidence="8" type="ORF">VaNZ11_010849</name>
</gene>
<evidence type="ECO:0000259" key="5">
    <source>
        <dbReference type="Pfam" id="PF00557"/>
    </source>
</evidence>
<comment type="similarity">
    <text evidence="1">Belongs to the peptidase M24B family.</text>
</comment>
<keyword evidence="9" id="KW-1185">Reference proteome</keyword>
<keyword evidence="3" id="KW-0378">Hydrolase</keyword>
<accession>A0ABQ5SC02</accession>
<feature type="domain" description="Peptidase M24" evidence="5">
    <location>
        <begin position="458"/>
        <end position="674"/>
    </location>
</feature>
<evidence type="ECO:0000256" key="4">
    <source>
        <dbReference type="SAM" id="MobiDB-lite"/>
    </source>
</evidence>
<dbReference type="SUPFAM" id="SSF55920">
    <property type="entry name" value="Creatinase/aminopeptidase"/>
    <property type="match status" value="1"/>
</dbReference>
<dbReference type="EMBL" id="BSDZ01000044">
    <property type="protein sequence ID" value="GLI66862.1"/>
    <property type="molecule type" value="Genomic_DNA"/>
</dbReference>
<dbReference type="Gene3D" id="3.90.230.10">
    <property type="entry name" value="Creatinase/methionine aminopeptidase superfamily"/>
    <property type="match status" value="1"/>
</dbReference>
<protein>
    <submittedName>
        <fullName evidence="8">Uncharacterized protein</fullName>
    </submittedName>
</protein>
<sequence>MSLRASLAQDKVQCARSKFQFIKVSGTKFRRSKEVSTSAVVRRALPRLLTPAVFSKLGTRGFGNLNAGSSASDPACTFVATPPTQATTMAANDAVTTTVPIIAADGDAKLAALRAAMASADNGRGVAAYLVPTEDPHMSEYPPACHKYREYISGFTGTAGTVVVTMDAALLWTDGRYFLQAASELGPQWTLMKAGTPGCPDLEDWLAASLPEGARAGIDPWVHTVNAVRTLQRKLEDAGKVVVPLLSDGNLVAKVWGAQRPPAPAAPLRVHDMQWAGEDVPAKLGRMREQMRTAGAAALLASSLDEVAWLYNTRGGDVDHNPVSLSYALVTADSAALYVDPAKVVPPVAEHLAASGVHVKPYDGLLADVAAIATSGGRLWMDPARVSYAVYKAAKEATADAAPNKKRSREDQHGVTHGSEANGDSNGAKTRAAHFRPVELASPVTAAKAIKNAAELAGMLEAHLRDAVAVCGFMKWLEDKVATGAVVSEVEVDEMLTGLRRQQAGFVETSFATIAGAGPNGAVIHYRAKPGTCRSVDANTLLLLDSGGQYDCGTTDITRTVHTGTPTDHQRRCFTRVLQGHIALDSAVWPEGTPGAALDPLARLPLWREGLNYRHGTGHGVGAALNVHEGPQAISMRYHITTPLAASMVCSNEPGYYEDGSFGVRIENLVVVVEKETPFRYAGQIYLGFERLTFVPLQAKLIDTSLMSPDEVSWVDRYHEDVWTRVSPRLQAQPDVLGWLRVNTRPLAEQLAAGAARWETGGL</sequence>
<evidence type="ECO:0000259" key="7">
    <source>
        <dbReference type="Pfam" id="PF16188"/>
    </source>
</evidence>
<dbReference type="InterPro" id="IPR033740">
    <property type="entry name" value="Pept_M24B"/>
</dbReference>
<feature type="domain" description="Creatinase N-terminal" evidence="6">
    <location>
        <begin position="111"/>
        <end position="240"/>
    </location>
</feature>
<organism evidence="8 9">
    <name type="scientific">Volvox africanus</name>
    <dbReference type="NCBI Taxonomy" id="51714"/>
    <lineage>
        <taxon>Eukaryota</taxon>
        <taxon>Viridiplantae</taxon>
        <taxon>Chlorophyta</taxon>
        <taxon>core chlorophytes</taxon>
        <taxon>Chlorophyceae</taxon>
        <taxon>CS clade</taxon>
        <taxon>Chlamydomonadales</taxon>
        <taxon>Volvocaceae</taxon>
        <taxon>Volvox</taxon>
    </lineage>
</organism>
<dbReference type="Proteomes" id="UP001165090">
    <property type="component" value="Unassembled WGS sequence"/>
</dbReference>
<evidence type="ECO:0000313" key="8">
    <source>
        <dbReference type="EMBL" id="GLI66862.1"/>
    </source>
</evidence>
<dbReference type="InterPro" id="IPR000587">
    <property type="entry name" value="Creatinase_N"/>
</dbReference>
<dbReference type="InterPro" id="IPR029149">
    <property type="entry name" value="Creatin/AminoP/Spt16_N"/>
</dbReference>